<keyword evidence="2" id="KW-0547">Nucleotide-binding</keyword>
<dbReference type="InterPro" id="IPR048267">
    <property type="entry name" value="Arginosuc_syn_N"/>
</dbReference>
<comment type="caution">
    <text evidence="5">The sequence shown here is derived from an EMBL/GenBank/DDBJ whole genome shotgun (WGS) entry which is preliminary data.</text>
</comment>
<evidence type="ECO:0000313" key="5">
    <source>
        <dbReference type="EMBL" id="KUK36607.1"/>
    </source>
</evidence>
<dbReference type="PROSITE" id="PS00564">
    <property type="entry name" value="ARGININOSUCCIN_SYN_1"/>
    <property type="match status" value="1"/>
</dbReference>
<reference evidence="6" key="1">
    <citation type="journal article" date="2015" name="MBio">
        <title>Genome-Resolved Metagenomic Analysis Reveals Roles for Candidate Phyla and Other Microbial Community Members in Biogeochemical Transformations in Oil Reservoirs.</title>
        <authorList>
            <person name="Hu P."/>
            <person name="Tom L."/>
            <person name="Singh A."/>
            <person name="Thomas B.C."/>
            <person name="Baker B.J."/>
            <person name="Piceno Y.M."/>
            <person name="Andersen G.L."/>
            <person name="Banfield J.F."/>
        </authorList>
    </citation>
    <scope>NUCLEOTIDE SEQUENCE [LARGE SCALE GENOMIC DNA]</scope>
</reference>
<name>A0A101FGH1_9THEO</name>
<keyword evidence="1" id="KW-0436">Ligase</keyword>
<organism evidence="5 6">
    <name type="scientific">Thermacetogenium phaeum</name>
    <dbReference type="NCBI Taxonomy" id="85874"/>
    <lineage>
        <taxon>Bacteria</taxon>
        <taxon>Bacillati</taxon>
        <taxon>Bacillota</taxon>
        <taxon>Clostridia</taxon>
        <taxon>Thermoanaerobacterales</taxon>
        <taxon>Thermoanaerobacteraceae</taxon>
        <taxon>Thermacetogenium</taxon>
    </lineage>
</organism>
<evidence type="ECO:0000256" key="3">
    <source>
        <dbReference type="ARBA" id="ARBA00022840"/>
    </source>
</evidence>
<accession>A0A101FGH1</accession>
<evidence type="ECO:0000313" key="6">
    <source>
        <dbReference type="Proteomes" id="UP000053326"/>
    </source>
</evidence>
<keyword evidence="3" id="KW-0067">ATP-binding</keyword>
<dbReference type="SUPFAM" id="SSF52402">
    <property type="entry name" value="Adenine nucleotide alpha hydrolases-like"/>
    <property type="match status" value="1"/>
</dbReference>
<dbReference type="Gene3D" id="3.40.50.620">
    <property type="entry name" value="HUPs"/>
    <property type="match status" value="1"/>
</dbReference>
<evidence type="ECO:0000259" key="4">
    <source>
        <dbReference type="Pfam" id="PF00764"/>
    </source>
</evidence>
<feature type="domain" description="Arginosuccinate synthase-like N-terminal" evidence="4">
    <location>
        <begin position="5"/>
        <end position="28"/>
    </location>
</feature>
<evidence type="ECO:0000256" key="2">
    <source>
        <dbReference type="ARBA" id="ARBA00022741"/>
    </source>
</evidence>
<protein>
    <submittedName>
        <fullName evidence="5">Argininosuccinate synthase</fullName>
    </submittedName>
</protein>
<evidence type="ECO:0000256" key="1">
    <source>
        <dbReference type="ARBA" id="ARBA00022598"/>
    </source>
</evidence>
<dbReference type="GO" id="GO:0006526">
    <property type="term" value="P:L-arginine biosynthetic process"/>
    <property type="evidence" value="ECO:0007669"/>
    <property type="project" value="InterPro"/>
</dbReference>
<proteinExistence type="predicted"/>
<dbReference type="AlphaFoldDB" id="A0A101FGH1"/>
<dbReference type="Proteomes" id="UP000053326">
    <property type="component" value="Unassembled WGS sequence"/>
</dbReference>
<dbReference type="GO" id="GO:0005524">
    <property type="term" value="F:ATP binding"/>
    <property type="evidence" value="ECO:0007669"/>
    <property type="project" value="UniProtKB-KW"/>
</dbReference>
<dbReference type="EMBL" id="LGFO01000068">
    <property type="protein sequence ID" value="KUK36607.1"/>
    <property type="molecule type" value="Genomic_DNA"/>
</dbReference>
<feature type="non-terminal residue" evidence="5">
    <location>
        <position position="29"/>
    </location>
</feature>
<dbReference type="Pfam" id="PF00764">
    <property type="entry name" value="Arginosuc_synth"/>
    <property type="match status" value="1"/>
</dbReference>
<dbReference type="InterPro" id="IPR018223">
    <property type="entry name" value="Arginosuc_synth_CS"/>
</dbReference>
<dbReference type="InterPro" id="IPR014729">
    <property type="entry name" value="Rossmann-like_a/b/a_fold"/>
</dbReference>
<sequence length="29" mass="3199">MQLKKVVLAYSGGLDTTVAIPWLKENYGC</sequence>
<gene>
    <name evidence="5" type="ORF">XD66_0690</name>
</gene>
<dbReference type="GO" id="GO:0004055">
    <property type="term" value="F:argininosuccinate synthase activity"/>
    <property type="evidence" value="ECO:0007669"/>
    <property type="project" value="InterPro"/>
</dbReference>